<accession>A0A4V6PMD4</accession>
<proteinExistence type="predicted"/>
<protein>
    <submittedName>
        <fullName evidence="1">EcsC family protein</fullName>
    </submittedName>
</protein>
<dbReference type="PANTHER" id="PTHR41260:SF1">
    <property type="entry name" value="PROTEIN ECSC"/>
    <property type="match status" value="1"/>
</dbReference>
<name>A0A4V6PMD4_9BACI</name>
<reference evidence="1 2" key="1">
    <citation type="submission" date="2019-03" db="EMBL/GenBank/DDBJ databases">
        <title>Bacillus niacini sp. nov. a Nicotinate-Metabolizing Mesophile Isolated from Soil.</title>
        <authorList>
            <person name="Zhang G."/>
        </authorList>
    </citation>
    <scope>NUCLEOTIDE SEQUENCE [LARGE SCALE GENOMIC DNA]</scope>
    <source>
        <strain evidence="1 2">WN066</strain>
    </source>
</reference>
<dbReference type="Pfam" id="PF12787">
    <property type="entry name" value="EcsC"/>
    <property type="match status" value="1"/>
</dbReference>
<sequence>MESKEELLKELSIIEKWEKDQSGLWFWERIGRLPFKLLDKITPQFIHNKIGLLLEEIGAYIQTGGKYLINEKSLFNMVQKETNQPIEKVSDIQDLPLKTMDKISHELSGRRKNFATLQGASTGIGGIFTLAIDIPAILAISLKTLQEIAILHGYDPNDKNERIFMIKCLQFSSADVVGKRAILNELANFYQRDNKSDEMMSQLQGWREVVYTYRDNFGWKKLFQMVPVAGMIFGAFTNRSMISDLSEAGMMLYRKRKILERLEKTQVPY</sequence>
<organism evidence="1 2">
    <name type="scientific">Bacillus salipaludis</name>
    <dbReference type="NCBI Taxonomy" id="2547811"/>
    <lineage>
        <taxon>Bacteria</taxon>
        <taxon>Bacillati</taxon>
        <taxon>Bacillota</taxon>
        <taxon>Bacilli</taxon>
        <taxon>Bacillales</taxon>
        <taxon>Bacillaceae</taxon>
        <taxon>Bacillus</taxon>
    </lineage>
</organism>
<comment type="caution">
    <text evidence="1">The sequence shown here is derived from an EMBL/GenBank/DDBJ whole genome shotgun (WGS) entry which is preliminary data.</text>
</comment>
<dbReference type="AlphaFoldDB" id="A0A4V6PMD4"/>
<dbReference type="InterPro" id="IPR024787">
    <property type="entry name" value="EcsC"/>
</dbReference>
<evidence type="ECO:0000313" key="1">
    <source>
        <dbReference type="EMBL" id="TDK59311.1"/>
    </source>
</evidence>
<dbReference type="Proteomes" id="UP000295132">
    <property type="component" value="Unassembled WGS sequence"/>
</dbReference>
<dbReference type="RefSeq" id="WP_133336851.1">
    <property type="nucleotide sequence ID" value="NZ_SMYO01000009.1"/>
</dbReference>
<dbReference type="PANTHER" id="PTHR41260">
    <property type="entry name" value="PROTEIN ECSC"/>
    <property type="match status" value="1"/>
</dbReference>
<evidence type="ECO:0000313" key="2">
    <source>
        <dbReference type="Proteomes" id="UP000295132"/>
    </source>
</evidence>
<gene>
    <name evidence="1" type="ORF">E2K98_18860</name>
</gene>
<dbReference type="EMBL" id="SMYO01000009">
    <property type="protein sequence ID" value="TDK59311.1"/>
    <property type="molecule type" value="Genomic_DNA"/>
</dbReference>